<evidence type="ECO:0000313" key="2">
    <source>
        <dbReference type="Proteomes" id="UP001145742"/>
    </source>
</evidence>
<dbReference type="Proteomes" id="UP001145742">
    <property type="component" value="Unassembled WGS sequence"/>
</dbReference>
<sequence>MCTPHNTSQYIMDQHKYVHRDKKKAAVAVFGESGSTAVYKFHIIFLSAMLQREVRDRLSEHLASSHGQPTHYKGFKNMVQTQKKTKMIFSPETSCFTFFINDLDDGAECNFSNAKLGRVANMPEGCAAIWRDLDRLEKWAARNLMKFSKGNCEGLQLGRNHPTYPYVPWAAQQEGSLAENDLGVLVDTRLNRVHLRSKVEIGGHLGHSDHEAIEFEISVIRRKSASKTSTLDIMRAEFRLLRELGFIQCPELEDHDCTNEQFPVNPEIFWDVLLQLDPYKSMGPYGIHPRILKDTVDVIAKPFLIFVLSWEPGEVPANWNLANVVPVFKKEKKQDPRNYRPVSLTSVPGKNVKIIVVQY</sequence>
<dbReference type="PANTHER" id="PTHR33395:SF22">
    <property type="entry name" value="REVERSE TRANSCRIPTASE DOMAIN-CONTAINING PROTEIN"/>
    <property type="match status" value="1"/>
</dbReference>
<keyword evidence="2" id="KW-1185">Reference proteome</keyword>
<name>A0ABQ9D6R8_9PASS</name>
<proteinExistence type="predicted"/>
<accession>A0ABQ9D6R8</accession>
<reference evidence="1" key="1">
    <citation type="submission" date="2019-10" db="EMBL/GenBank/DDBJ databases">
        <authorList>
            <person name="Soares A.E.R."/>
            <person name="Aleixo A."/>
            <person name="Schneider P."/>
            <person name="Miyaki C.Y."/>
            <person name="Schneider M.P."/>
            <person name="Mello C."/>
            <person name="Vasconcelos A.T.R."/>
        </authorList>
    </citation>
    <scope>NUCLEOTIDE SEQUENCE</scope>
    <source>
        <tissue evidence="1">Muscle</tissue>
    </source>
</reference>
<dbReference type="PANTHER" id="PTHR33395">
    <property type="entry name" value="TRANSCRIPTASE, PUTATIVE-RELATED-RELATED"/>
    <property type="match status" value="1"/>
</dbReference>
<organism evidence="1 2">
    <name type="scientific">Willisornis vidua</name>
    <name type="common">Xingu scale-backed antbird</name>
    <dbReference type="NCBI Taxonomy" id="1566151"/>
    <lineage>
        <taxon>Eukaryota</taxon>
        <taxon>Metazoa</taxon>
        <taxon>Chordata</taxon>
        <taxon>Craniata</taxon>
        <taxon>Vertebrata</taxon>
        <taxon>Euteleostomi</taxon>
        <taxon>Archelosauria</taxon>
        <taxon>Archosauria</taxon>
        <taxon>Dinosauria</taxon>
        <taxon>Saurischia</taxon>
        <taxon>Theropoda</taxon>
        <taxon>Coelurosauria</taxon>
        <taxon>Aves</taxon>
        <taxon>Neognathae</taxon>
        <taxon>Neoaves</taxon>
        <taxon>Telluraves</taxon>
        <taxon>Australaves</taxon>
        <taxon>Passeriformes</taxon>
        <taxon>Thamnophilidae</taxon>
        <taxon>Willisornis</taxon>
    </lineage>
</organism>
<comment type="caution">
    <text evidence="1">The sequence shown here is derived from an EMBL/GenBank/DDBJ whole genome shotgun (WGS) entry which is preliminary data.</text>
</comment>
<evidence type="ECO:0000313" key="1">
    <source>
        <dbReference type="EMBL" id="KAJ7415481.1"/>
    </source>
</evidence>
<protein>
    <recommendedName>
        <fullName evidence="3">Endonuclease/exonuclease/phosphatase domain-containing protein</fullName>
    </recommendedName>
</protein>
<gene>
    <name evidence="1" type="ORF">WISP_78132</name>
</gene>
<evidence type="ECO:0008006" key="3">
    <source>
        <dbReference type="Google" id="ProtNLM"/>
    </source>
</evidence>
<dbReference type="EMBL" id="WHWB01033944">
    <property type="protein sequence ID" value="KAJ7415481.1"/>
    <property type="molecule type" value="Genomic_DNA"/>
</dbReference>